<evidence type="ECO:0000256" key="1">
    <source>
        <dbReference type="ARBA" id="ARBA00004141"/>
    </source>
</evidence>
<dbReference type="AlphaFoldDB" id="T1FXP7"/>
<dbReference type="GO" id="GO:0016020">
    <property type="term" value="C:membrane"/>
    <property type="evidence" value="ECO:0007669"/>
    <property type="project" value="UniProtKB-SubCell"/>
</dbReference>
<dbReference type="KEGG" id="hro:HELRODRAFT_64117"/>
<feature type="transmembrane region" description="Helical" evidence="8">
    <location>
        <begin position="172"/>
        <end position="192"/>
    </location>
</feature>
<dbReference type="CTD" id="20213595"/>
<protein>
    <recommendedName>
        <fullName evidence="9">TM2 domain-containing protein</fullName>
    </recommendedName>
</protein>
<reference evidence="10 12" key="2">
    <citation type="journal article" date="2013" name="Nature">
        <title>Insights into bilaterian evolution from three spiralian genomes.</title>
        <authorList>
            <person name="Simakov O."/>
            <person name="Marletaz F."/>
            <person name="Cho S.J."/>
            <person name="Edsinger-Gonzales E."/>
            <person name="Havlak P."/>
            <person name="Hellsten U."/>
            <person name="Kuo D.H."/>
            <person name="Larsson T."/>
            <person name="Lv J."/>
            <person name="Arendt D."/>
            <person name="Savage R."/>
            <person name="Osoegawa K."/>
            <person name="de Jong P."/>
            <person name="Grimwood J."/>
            <person name="Chapman J.A."/>
            <person name="Shapiro H."/>
            <person name="Aerts A."/>
            <person name="Otillar R.P."/>
            <person name="Terry A.Y."/>
            <person name="Boore J.L."/>
            <person name="Grigoriev I.V."/>
            <person name="Lindberg D.R."/>
            <person name="Seaver E.C."/>
            <person name="Weisblat D.A."/>
            <person name="Putnam N.H."/>
            <person name="Rokhsar D.S."/>
        </authorList>
    </citation>
    <scope>NUCLEOTIDE SEQUENCE</scope>
</reference>
<accession>T1FXP7</accession>
<dbReference type="STRING" id="6412.T1FXP7"/>
<dbReference type="Proteomes" id="UP000015101">
    <property type="component" value="Unassembled WGS sequence"/>
</dbReference>
<evidence type="ECO:0000256" key="4">
    <source>
        <dbReference type="ARBA" id="ARBA00022729"/>
    </source>
</evidence>
<evidence type="ECO:0000256" key="7">
    <source>
        <dbReference type="ARBA" id="ARBA00023180"/>
    </source>
</evidence>
<evidence type="ECO:0000313" key="10">
    <source>
        <dbReference type="EMBL" id="ESO06515.1"/>
    </source>
</evidence>
<dbReference type="EMBL" id="AMQM01000642">
    <property type="status" value="NOT_ANNOTATED_CDS"/>
    <property type="molecule type" value="Genomic_DNA"/>
</dbReference>
<reference evidence="11" key="3">
    <citation type="submission" date="2015-06" db="UniProtKB">
        <authorList>
            <consortium name="EnsemblMetazoa"/>
        </authorList>
    </citation>
    <scope>IDENTIFICATION</scope>
</reference>
<dbReference type="EnsemblMetazoa" id="HelroT64117">
    <property type="protein sequence ID" value="HelroP64117"/>
    <property type="gene ID" value="HelroG64117"/>
</dbReference>
<evidence type="ECO:0000259" key="9">
    <source>
        <dbReference type="Pfam" id="PF05154"/>
    </source>
</evidence>
<evidence type="ECO:0000256" key="5">
    <source>
        <dbReference type="ARBA" id="ARBA00022989"/>
    </source>
</evidence>
<gene>
    <name evidence="11" type="primary">20213595</name>
    <name evidence="10" type="ORF">HELRODRAFT_64117</name>
</gene>
<dbReference type="InterPro" id="IPR007829">
    <property type="entry name" value="TM2"/>
</dbReference>
<keyword evidence="6 8" id="KW-0472">Membrane</keyword>
<organism evidence="11 12">
    <name type="scientific">Helobdella robusta</name>
    <name type="common">Californian leech</name>
    <dbReference type="NCBI Taxonomy" id="6412"/>
    <lineage>
        <taxon>Eukaryota</taxon>
        <taxon>Metazoa</taxon>
        <taxon>Spiralia</taxon>
        <taxon>Lophotrochozoa</taxon>
        <taxon>Annelida</taxon>
        <taxon>Clitellata</taxon>
        <taxon>Hirudinea</taxon>
        <taxon>Rhynchobdellida</taxon>
        <taxon>Glossiphoniidae</taxon>
        <taxon>Helobdella</taxon>
    </lineage>
</organism>
<dbReference type="OMA" id="PIDHKGN"/>
<keyword evidence="7" id="KW-0325">Glycoprotein</keyword>
<keyword evidence="12" id="KW-1185">Reference proteome</keyword>
<evidence type="ECO:0000256" key="8">
    <source>
        <dbReference type="SAM" id="Phobius"/>
    </source>
</evidence>
<keyword evidence="5 8" id="KW-1133">Transmembrane helix</keyword>
<sequence>MKFTDSSAKLTYSCVIVFKILSFYLIISESHVVENSHLNISTSTTNSSADDEEFDPYSPLVKCSYLSNEFLVCENHGIDLKGNTTAKEELGYGCVKFGGQKYEKVERSRVMCKVLDGIECFGERTFLSLKQYPCIKYTGHYFVNTLIYSFLLGFLGMDRFCLGHTGTAVGKLLTLGGLGVWWVVDIILLVLGELNPADDSNWVPIY</sequence>
<proteinExistence type="inferred from homology"/>
<keyword evidence="3 8" id="KW-0812">Transmembrane</keyword>
<evidence type="ECO:0000256" key="2">
    <source>
        <dbReference type="ARBA" id="ARBA00008284"/>
    </source>
</evidence>
<evidence type="ECO:0000313" key="11">
    <source>
        <dbReference type="EnsemblMetazoa" id="HelroP64117"/>
    </source>
</evidence>
<evidence type="ECO:0000256" key="6">
    <source>
        <dbReference type="ARBA" id="ARBA00023136"/>
    </source>
</evidence>
<evidence type="ECO:0000313" key="12">
    <source>
        <dbReference type="Proteomes" id="UP000015101"/>
    </source>
</evidence>
<comment type="subcellular location">
    <subcellularLocation>
        <location evidence="1">Membrane</location>
        <topology evidence="1">Multi-pass membrane protein</topology>
    </subcellularLocation>
</comment>
<dbReference type="PANTHER" id="PTHR21016">
    <property type="entry name" value="BETA-AMYLOID BINDING PROTEIN-RELATED"/>
    <property type="match status" value="1"/>
</dbReference>
<dbReference type="RefSeq" id="XP_009015883.1">
    <property type="nucleotide sequence ID" value="XM_009017635.1"/>
</dbReference>
<feature type="transmembrane region" description="Helical" evidence="8">
    <location>
        <begin position="141"/>
        <end position="160"/>
    </location>
</feature>
<dbReference type="HOGENOM" id="CLU_084872_3_1_1"/>
<dbReference type="InParanoid" id="T1FXP7"/>
<name>T1FXP7_HELRO</name>
<dbReference type="eggNOG" id="KOG4272">
    <property type="taxonomic scope" value="Eukaryota"/>
</dbReference>
<dbReference type="InterPro" id="IPR050932">
    <property type="entry name" value="TM2D1-3-like"/>
</dbReference>
<feature type="domain" description="TM2" evidence="9">
    <location>
        <begin position="140"/>
        <end position="187"/>
    </location>
</feature>
<comment type="similarity">
    <text evidence="2">Belongs to the TM2 family.</text>
</comment>
<dbReference type="PANTHER" id="PTHR21016:SF4">
    <property type="entry name" value="TM2 DOMAIN-CONTAINING PROTEIN 2"/>
    <property type="match status" value="1"/>
</dbReference>
<reference evidence="12" key="1">
    <citation type="submission" date="2012-12" db="EMBL/GenBank/DDBJ databases">
        <authorList>
            <person name="Hellsten U."/>
            <person name="Grimwood J."/>
            <person name="Chapman J.A."/>
            <person name="Shapiro H."/>
            <person name="Aerts A."/>
            <person name="Otillar R.P."/>
            <person name="Terry A.Y."/>
            <person name="Boore J.L."/>
            <person name="Simakov O."/>
            <person name="Marletaz F."/>
            <person name="Cho S.-J."/>
            <person name="Edsinger-Gonzales E."/>
            <person name="Havlak P."/>
            <person name="Kuo D.-H."/>
            <person name="Larsson T."/>
            <person name="Lv J."/>
            <person name="Arendt D."/>
            <person name="Savage R."/>
            <person name="Osoegawa K."/>
            <person name="de Jong P."/>
            <person name="Lindberg D.R."/>
            <person name="Seaver E.C."/>
            <person name="Weisblat D.A."/>
            <person name="Putnam N.H."/>
            <person name="Grigoriev I.V."/>
            <person name="Rokhsar D.S."/>
        </authorList>
    </citation>
    <scope>NUCLEOTIDE SEQUENCE</scope>
</reference>
<dbReference type="EMBL" id="KB096324">
    <property type="protein sequence ID" value="ESO06515.1"/>
    <property type="molecule type" value="Genomic_DNA"/>
</dbReference>
<dbReference type="OrthoDB" id="408511at2759"/>
<keyword evidence="4" id="KW-0732">Signal</keyword>
<dbReference type="FunCoup" id="T1FXP7">
    <property type="interactions" value="404"/>
</dbReference>
<dbReference type="GeneID" id="20213595"/>
<dbReference type="Pfam" id="PF05154">
    <property type="entry name" value="TM2"/>
    <property type="match status" value="1"/>
</dbReference>
<evidence type="ECO:0000256" key="3">
    <source>
        <dbReference type="ARBA" id="ARBA00022692"/>
    </source>
</evidence>